<dbReference type="PROSITE" id="PS50949">
    <property type="entry name" value="HTH_GNTR"/>
    <property type="match status" value="1"/>
</dbReference>
<feature type="domain" description="HTH gntR-type" evidence="4">
    <location>
        <begin position="8"/>
        <end position="79"/>
    </location>
</feature>
<dbReference type="InterPro" id="IPR008920">
    <property type="entry name" value="TF_FadR/GntR_C"/>
</dbReference>
<dbReference type="SUPFAM" id="SSF46785">
    <property type="entry name" value="Winged helix' DNA-binding domain"/>
    <property type="match status" value="1"/>
</dbReference>
<dbReference type="PATRIC" id="fig|33050.5.peg.1712"/>
<dbReference type="EMBL" id="CP012700">
    <property type="protein sequence ID" value="ALH80360.1"/>
    <property type="molecule type" value="Genomic_DNA"/>
</dbReference>
<dbReference type="GO" id="GO:0003700">
    <property type="term" value="F:DNA-binding transcription factor activity"/>
    <property type="evidence" value="ECO:0007669"/>
    <property type="project" value="InterPro"/>
</dbReference>
<dbReference type="InterPro" id="IPR011711">
    <property type="entry name" value="GntR_C"/>
</dbReference>
<evidence type="ECO:0000259" key="4">
    <source>
        <dbReference type="PROSITE" id="PS50949"/>
    </source>
</evidence>
<dbReference type="PANTHER" id="PTHR43537">
    <property type="entry name" value="TRANSCRIPTIONAL REGULATOR, GNTR FAMILY"/>
    <property type="match status" value="1"/>
</dbReference>
<name>A0A0N9UU74_SPHMC</name>
<accession>A0A0N9UU74</accession>
<dbReference type="Proteomes" id="UP000058074">
    <property type="component" value="Chromosome"/>
</dbReference>
<dbReference type="Gene3D" id="1.20.120.530">
    <property type="entry name" value="GntR ligand-binding domain-like"/>
    <property type="match status" value="1"/>
</dbReference>
<proteinExistence type="predicted"/>
<evidence type="ECO:0000256" key="1">
    <source>
        <dbReference type="ARBA" id="ARBA00023015"/>
    </source>
</evidence>
<organism evidence="5 6">
    <name type="scientific">Sphingopyxis macrogoltabida</name>
    <name type="common">Sphingomonas macrogoltabidus</name>
    <dbReference type="NCBI Taxonomy" id="33050"/>
    <lineage>
        <taxon>Bacteria</taxon>
        <taxon>Pseudomonadati</taxon>
        <taxon>Pseudomonadota</taxon>
        <taxon>Alphaproteobacteria</taxon>
        <taxon>Sphingomonadales</taxon>
        <taxon>Sphingomonadaceae</taxon>
        <taxon>Sphingopyxis</taxon>
    </lineage>
</organism>
<reference evidence="5 6" key="1">
    <citation type="journal article" date="2015" name="Genome Announc.">
        <title>Complete Genome Sequence of Polypropylene Glycol- and Polyethylene Glycol-Degrading Sphingopyxis macrogoltabida Strain EY-1.</title>
        <authorList>
            <person name="Ohtsubo Y."/>
            <person name="Nagata Y."/>
            <person name="Numata M."/>
            <person name="Tsuchikane K."/>
            <person name="Hosoyama A."/>
            <person name="Yamazoe A."/>
            <person name="Tsuda M."/>
            <person name="Fujita N."/>
            <person name="Kawai F."/>
        </authorList>
    </citation>
    <scope>NUCLEOTIDE SEQUENCE [LARGE SCALE GENOMIC DNA]</scope>
    <source>
        <strain evidence="5 6">EY-1</strain>
    </source>
</reference>
<evidence type="ECO:0000313" key="6">
    <source>
        <dbReference type="Proteomes" id="UP000058074"/>
    </source>
</evidence>
<dbReference type="SUPFAM" id="SSF48008">
    <property type="entry name" value="GntR ligand-binding domain-like"/>
    <property type="match status" value="1"/>
</dbReference>
<evidence type="ECO:0000313" key="5">
    <source>
        <dbReference type="EMBL" id="ALH80360.1"/>
    </source>
</evidence>
<dbReference type="AlphaFoldDB" id="A0A0N9UU74"/>
<protein>
    <recommendedName>
        <fullName evidence="4">HTH gntR-type domain-containing protein</fullName>
    </recommendedName>
</protein>
<keyword evidence="2" id="KW-0238">DNA-binding</keyword>
<evidence type="ECO:0000256" key="3">
    <source>
        <dbReference type="ARBA" id="ARBA00023163"/>
    </source>
</evidence>
<dbReference type="SMART" id="SM00895">
    <property type="entry name" value="FCD"/>
    <property type="match status" value="1"/>
</dbReference>
<keyword evidence="1" id="KW-0805">Transcription regulation</keyword>
<dbReference type="OrthoDB" id="9028214at2"/>
<dbReference type="InterPro" id="IPR036390">
    <property type="entry name" value="WH_DNA-bd_sf"/>
</dbReference>
<dbReference type="GO" id="GO:0003677">
    <property type="term" value="F:DNA binding"/>
    <property type="evidence" value="ECO:0007669"/>
    <property type="project" value="UniProtKB-KW"/>
</dbReference>
<gene>
    <name evidence="5" type="ORF">AN936_08245</name>
</gene>
<evidence type="ECO:0000256" key="2">
    <source>
        <dbReference type="ARBA" id="ARBA00023125"/>
    </source>
</evidence>
<dbReference type="Gene3D" id="1.10.10.10">
    <property type="entry name" value="Winged helix-like DNA-binding domain superfamily/Winged helix DNA-binding domain"/>
    <property type="match status" value="1"/>
</dbReference>
<sequence length="240" mass="26566">MAVHLEPRGPAETLASRTARQLSQLSLAAVPGTHLGAEDELLVRFGVSRPTLRQAAKLVERDRLISIRRGAQGGYYAERPDARDAIQSLARFLRMKGAHLGHVIQVTRPVSEEAAVAAARYRTAADVEALQAFAATIDARDTPRDLIAAEVEMARLISQMSGNPVVELILEIGYSFGLDEKGGDLYADPDRRRRTRDMQRSLCNAIIDGDPDIARLMMRRRSDQFDAWLHLGDAAKKDRQ</sequence>
<dbReference type="InterPro" id="IPR036388">
    <property type="entry name" value="WH-like_DNA-bd_sf"/>
</dbReference>
<dbReference type="PANTHER" id="PTHR43537:SF5">
    <property type="entry name" value="UXU OPERON TRANSCRIPTIONAL REGULATOR"/>
    <property type="match status" value="1"/>
</dbReference>
<keyword evidence="3" id="KW-0804">Transcription</keyword>
<dbReference type="InterPro" id="IPR000524">
    <property type="entry name" value="Tscrpt_reg_HTH_GntR"/>
</dbReference>
<dbReference type="RefSeq" id="WP_054587726.1">
    <property type="nucleotide sequence ID" value="NZ_CP012700.1"/>
</dbReference>
<dbReference type="Pfam" id="PF07729">
    <property type="entry name" value="FCD"/>
    <property type="match status" value="1"/>
</dbReference>
<dbReference type="KEGG" id="smag:AN936_08245"/>